<protein>
    <submittedName>
        <fullName evidence="6">Transcriptional regulator</fullName>
    </submittedName>
</protein>
<keyword evidence="3" id="KW-0804">Transcription</keyword>
<evidence type="ECO:0000256" key="3">
    <source>
        <dbReference type="ARBA" id="ARBA00023163"/>
    </source>
</evidence>
<dbReference type="EMBL" id="BNEA01000018">
    <property type="protein sequence ID" value="GHI58214.1"/>
    <property type="molecule type" value="Genomic_DNA"/>
</dbReference>
<feature type="domain" description="HTH tetR-type" evidence="5">
    <location>
        <begin position="37"/>
        <end position="95"/>
    </location>
</feature>
<dbReference type="InterPro" id="IPR001647">
    <property type="entry name" value="HTH_TetR"/>
</dbReference>
<organism evidence="6 7">
    <name type="scientific">Streptomyces rubradiris</name>
    <name type="common">Streptomyces achromogenes subsp. rubradiris</name>
    <dbReference type="NCBI Taxonomy" id="285531"/>
    <lineage>
        <taxon>Bacteria</taxon>
        <taxon>Bacillati</taxon>
        <taxon>Actinomycetota</taxon>
        <taxon>Actinomycetes</taxon>
        <taxon>Kitasatosporales</taxon>
        <taxon>Streptomycetaceae</taxon>
        <taxon>Streptomyces</taxon>
    </lineage>
</organism>
<feature type="DNA-binding region" description="H-T-H motif" evidence="4">
    <location>
        <begin position="58"/>
        <end position="77"/>
    </location>
</feature>
<reference evidence="7" key="1">
    <citation type="submission" date="2023-07" db="EMBL/GenBank/DDBJ databases">
        <title>Whole genome shotgun sequence of Streptomyces achromogenes subsp. rubradiris NBRC 14000.</title>
        <authorList>
            <person name="Komaki H."/>
            <person name="Tamura T."/>
        </authorList>
    </citation>
    <scope>NUCLEOTIDE SEQUENCE [LARGE SCALE GENOMIC DNA]</scope>
    <source>
        <strain evidence="7">NBRC 14000</strain>
    </source>
</reference>
<dbReference type="PANTHER" id="PTHR30055:SF234">
    <property type="entry name" value="HTH-TYPE TRANSCRIPTIONAL REGULATOR BETI"/>
    <property type="match status" value="1"/>
</dbReference>
<comment type="caution">
    <text evidence="6">The sequence shown here is derived from an EMBL/GenBank/DDBJ whole genome shotgun (WGS) entry which is preliminary data.</text>
</comment>
<dbReference type="Pfam" id="PF00440">
    <property type="entry name" value="TetR_N"/>
    <property type="match status" value="1"/>
</dbReference>
<keyword evidence="1" id="KW-0805">Transcription regulation</keyword>
<evidence type="ECO:0000313" key="7">
    <source>
        <dbReference type="Proteomes" id="UP000646738"/>
    </source>
</evidence>
<proteinExistence type="predicted"/>
<dbReference type="Proteomes" id="UP000646738">
    <property type="component" value="Unassembled WGS sequence"/>
</dbReference>
<accession>A0ABQ3RQU2</accession>
<evidence type="ECO:0000256" key="1">
    <source>
        <dbReference type="ARBA" id="ARBA00023015"/>
    </source>
</evidence>
<dbReference type="InterPro" id="IPR050109">
    <property type="entry name" value="HTH-type_TetR-like_transc_reg"/>
</dbReference>
<dbReference type="SUPFAM" id="SSF46689">
    <property type="entry name" value="Homeodomain-like"/>
    <property type="match status" value="1"/>
</dbReference>
<evidence type="ECO:0000256" key="2">
    <source>
        <dbReference type="ARBA" id="ARBA00023125"/>
    </source>
</evidence>
<dbReference type="InterPro" id="IPR036271">
    <property type="entry name" value="Tet_transcr_reg_TetR-rel_C_sf"/>
</dbReference>
<evidence type="ECO:0000256" key="4">
    <source>
        <dbReference type="PROSITE-ProRule" id="PRU00335"/>
    </source>
</evidence>
<evidence type="ECO:0000259" key="5">
    <source>
        <dbReference type="PROSITE" id="PS50977"/>
    </source>
</evidence>
<dbReference type="PROSITE" id="PS50977">
    <property type="entry name" value="HTH_TETR_2"/>
    <property type="match status" value="1"/>
</dbReference>
<keyword evidence="2 4" id="KW-0238">DNA-binding</keyword>
<dbReference type="SUPFAM" id="SSF48498">
    <property type="entry name" value="Tetracyclin repressor-like, C-terminal domain"/>
    <property type="match status" value="1"/>
</dbReference>
<gene>
    <name evidence="6" type="ORF">Srubr_80600</name>
</gene>
<sequence>MSPKLGYDGVRPIRYTRGGHDVTETMTRDRPLRADAERTVRTILEVAERVLGEDPTASLAQIAAAAGVARTTLHRRFASREALIDAMAVHAFRQVEEAIDVGRPETAPPLVALHQITANVIQVKSGWRYTVGQPQLRAPEAAAAHERIFAKGHLLLDRAQQAGLLRPDADLEWARRVYHALIEQAIQVQAETSADPDGLAAAVVDTLLNGLGPARS</sequence>
<dbReference type="PANTHER" id="PTHR30055">
    <property type="entry name" value="HTH-TYPE TRANSCRIPTIONAL REGULATOR RUTR"/>
    <property type="match status" value="1"/>
</dbReference>
<name>A0ABQ3RQU2_STRRR</name>
<keyword evidence="7" id="KW-1185">Reference proteome</keyword>
<evidence type="ECO:0000313" key="6">
    <source>
        <dbReference type="EMBL" id="GHI58214.1"/>
    </source>
</evidence>
<dbReference type="Gene3D" id="1.10.357.10">
    <property type="entry name" value="Tetracycline Repressor, domain 2"/>
    <property type="match status" value="1"/>
</dbReference>
<dbReference type="InterPro" id="IPR009057">
    <property type="entry name" value="Homeodomain-like_sf"/>
</dbReference>